<gene>
    <name evidence="2" type="ORF">VN24_05050</name>
</gene>
<dbReference type="Proteomes" id="UP000032633">
    <property type="component" value="Chromosome"/>
</dbReference>
<dbReference type="STRING" id="1126833.VN24_05050"/>
<proteinExistence type="predicted"/>
<dbReference type="InterPro" id="IPR050312">
    <property type="entry name" value="IolE/XylAMocC-like"/>
</dbReference>
<dbReference type="HOGENOM" id="CLU_059523_1_2_9"/>
<name>A0A0D5NFB5_9BACL</name>
<dbReference type="PANTHER" id="PTHR12110:SF41">
    <property type="entry name" value="INOSOSE DEHYDRATASE"/>
    <property type="match status" value="1"/>
</dbReference>
<sequence>MSTWKLGVQLWTLRSEMDKSIENTLQKAAEQGFQGVEFSHVTYDGVPAAKIRAMLADFGLAPIARHLGSYGAITDQLDREIEFSKELGCPYVVFSLMEQWRRDTESAWAQSMEDLARAGERCAEQGIGLCYHNHDFELREQIGGCPSLDVLLDTISSDYVKAELDAGWIHYGGYDPACYIRKYAGRVQMVHLKDVAVQPDGSALTVELGKGEVNLTKVAAAASEAGAEWLIYEQDYTQNPPFQAMETSMDWIRRNILQR</sequence>
<dbReference type="EMBL" id="CP011058">
    <property type="protein sequence ID" value="AJY74084.1"/>
    <property type="molecule type" value="Genomic_DNA"/>
</dbReference>
<dbReference type="Pfam" id="PF01261">
    <property type="entry name" value="AP_endonuc_2"/>
    <property type="match status" value="1"/>
</dbReference>
<dbReference type="PATRIC" id="fig|1126833.4.peg.1117"/>
<keyword evidence="3" id="KW-1185">Reference proteome</keyword>
<dbReference type="Gene3D" id="3.20.20.150">
    <property type="entry name" value="Divalent-metal-dependent TIM barrel enzymes"/>
    <property type="match status" value="1"/>
</dbReference>
<evidence type="ECO:0000313" key="2">
    <source>
        <dbReference type="EMBL" id="AJY74084.1"/>
    </source>
</evidence>
<dbReference type="KEGG" id="pbj:VN24_05050"/>
<dbReference type="AlphaFoldDB" id="A0A0D5NFB5"/>
<reference evidence="3" key="2">
    <citation type="submission" date="2015-03" db="EMBL/GenBank/DDBJ databases">
        <title>Genome sequence of Paenibacillus beijingensis strain DSM 24997T.</title>
        <authorList>
            <person name="Kwak Y."/>
            <person name="Shin J.-H."/>
        </authorList>
    </citation>
    <scope>NUCLEOTIDE SEQUENCE [LARGE SCALE GENOMIC DNA]</scope>
    <source>
        <strain evidence="3">DSM 24997</strain>
    </source>
</reference>
<organism evidence="2 3">
    <name type="scientific">Paenibacillus beijingensis</name>
    <dbReference type="NCBI Taxonomy" id="1126833"/>
    <lineage>
        <taxon>Bacteria</taxon>
        <taxon>Bacillati</taxon>
        <taxon>Bacillota</taxon>
        <taxon>Bacilli</taxon>
        <taxon>Bacillales</taxon>
        <taxon>Paenibacillaceae</taxon>
        <taxon>Paenibacillus</taxon>
    </lineage>
</organism>
<feature type="domain" description="Xylose isomerase-like TIM barrel" evidence="1">
    <location>
        <begin position="25"/>
        <end position="254"/>
    </location>
</feature>
<evidence type="ECO:0000313" key="3">
    <source>
        <dbReference type="Proteomes" id="UP000032633"/>
    </source>
</evidence>
<dbReference type="OrthoDB" id="9798407at2"/>
<dbReference type="InterPro" id="IPR036237">
    <property type="entry name" value="Xyl_isomerase-like_sf"/>
</dbReference>
<protein>
    <recommendedName>
        <fullName evidence="1">Xylose isomerase-like TIM barrel domain-containing protein</fullName>
    </recommendedName>
</protein>
<dbReference type="RefSeq" id="WP_045669520.1">
    <property type="nucleotide sequence ID" value="NZ_CP011058.1"/>
</dbReference>
<dbReference type="InterPro" id="IPR013022">
    <property type="entry name" value="Xyl_isomerase-like_TIM-brl"/>
</dbReference>
<evidence type="ECO:0000259" key="1">
    <source>
        <dbReference type="Pfam" id="PF01261"/>
    </source>
</evidence>
<reference evidence="2 3" key="1">
    <citation type="journal article" date="2015" name="J. Biotechnol.">
        <title>Complete genome sequence of Paenibacillus beijingensis 7188(T) (=DSM 24997(T)), a novel rhizobacterium from jujube garden soil.</title>
        <authorList>
            <person name="Kwak Y."/>
            <person name="Shin J.H."/>
        </authorList>
    </citation>
    <scope>NUCLEOTIDE SEQUENCE [LARGE SCALE GENOMIC DNA]</scope>
    <source>
        <strain evidence="2 3">DSM 24997</strain>
    </source>
</reference>
<dbReference type="PANTHER" id="PTHR12110">
    <property type="entry name" value="HYDROXYPYRUVATE ISOMERASE"/>
    <property type="match status" value="1"/>
</dbReference>
<accession>A0A0D5NFB5</accession>
<dbReference type="SUPFAM" id="SSF51658">
    <property type="entry name" value="Xylose isomerase-like"/>
    <property type="match status" value="1"/>
</dbReference>